<dbReference type="SUPFAM" id="SSF54637">
    <property type="entry name" value="Thioesterase/thiol ester dehydrase-isomerase"/>
    <property type="match status" value="2"/>
</dbReference>
<feature type="domain" description="FAS1-like dehydratase" evidence="2">
    <location>
        <begin position="27"/>
        <end position="169"/>
    </location>
</feature>
<name>A0ABT3SFB2_9MYCO</name>
<dbReference type="Gene3D" id="3.10.129.10">
    <property type="entry name" value="Hotdog Thioesterase"/>
    <property type="match status" value="2"/>
</dbReference>
<dbReference type="EMBL" id="JAPJDO010000012">
    <property type="protein sequence ID" value="MCX2938183.1"/>
    <property type="molecule type" value="Genomic_DNA"/>
</dbReference>
<comment type="caution">
    <text evidence="3">The sequence shown here is derived from an EMBL/GenBank/DDBJ whole genome shotgun (WGS) entry which is preliminary data.</text>
</comment>
<evidence type="ECO:0000259" key="2">
    <source>
        <dbReference type="Pfam" id="PF13452"/>
    </source>
</evidence>
<keyword evidence="4" id="KW-1185">Reference proteome</keyword>
<dbReference type="RefSeq" id="WP_265997885.1">
    <property type="nucleotide sequence ID" value="NZ_JAPJDN010000012.1"/>
</dbReference>
<protein>
    <submittedName>
        <fullName evidence="3">MaoC family dehydratase N-terminal domain-containing protein</fullName>
    </submittedName>
</protein>
<organism evidence="3 4">
    <name type="scientific">Mycobacterium pinniadriaticum</name>
    <dbReference type="NCBI Taxonomy" id="2994102"/>
    <lineage>
        <taxon>Bacteria</taxon>
        <taxon>Bacillati</taxon>
        <taxon>Actinomycetota</taxon>
        <taxon>Actinomycetes</taxon>
        <taxon>Mycobacteriales</taxon>
        <taxon>Mycobacteriaceae</taxon>
        <taxon>Mycobacterium</taxon>
    </lineage>
</organism>
<accession>A0ABT3SFB2</accession>
<dbReference type="Pfam" id="PF13452">
    <property type="entry name" value="FAS1_DH_region"/>
    <property type="match status" value="1"/>
</dbReference>
<feature type="compositionally biased region" description="Basic and acidic residues" evidence="1">
    <location>
        <begin position="195"/>
        <end position="204"/>
    </location>
</feature>
<gene>
    <name evidence="3" type="ORF">ORI27_15855</name>
</gene>
<feature type="region of interest" description="Disordered" evidence="1">
    <location>
        <begin position="189"/>
        <end position="217"/>
    </location>
</feature>
<evidence type="ECO:0000313" key="4">
    <source>
        <dbReference type="Proteomes" id="UP001300745"/>
    </source>
</evidence>
<dbReference type="InterPro" id="IPR029069">
    <property type="entry name" value="HotDog_dom_sf"/>
</dbReference>
<evidence type="ECO:0000256" key="1">
    <source>
        <dbReference type="SAM" id="MobiDB-lite"/>
    </source>
</evidence>
<proteinExistence type="predicted"/>
<sequence>MKTSTRPSRSAGTEPSASYISAEMQACVGQDLDRRVSYPITSSDIRRWAVAVYYPELPPQRFWGGADVGSADLAAPEDFNPFAWLVAEPAGPPPSLRDPEEVLGIASPDAPVRLRGGMSVDYGVPMRAGDVITSVRRLGGYVERAGRRGPMLLTTIVDTWTNQCDELVKSFEFTFLRFAEVAQSTTAPAKAAALSDRDDRRQDESPADTAGAGISVPGLDVPPVGAEIPSFIRKTGPANWNRFAAVNDEFVAIHMDDEAGRKAGATGAFGMGNLQWAYLHNVLRDWLGESGRIVSASCQFRGLNLKDQTLSAHGRVAGFRAEGGQTLVDLDLWTDIEDGLTLAKGTATVALCGTPVGA</sequence>
<evidence type="ECO:0000313" key="3">
    <source>
        <dbReference type="EMBL" id="MCX2938183.1"/>
    </source>
</evidence>
<dbReference type="Proteomes" id="UP001300745">
    <property type="component" value="Unassembled WGS sequence"/>
</dbReference>
<reference evidence="3 4" key="1">
    <citation type="submission" date="2022-11" db="EMBL/GenBank/DDBJ databases">
        <title>Mycobacterium sp. nov.</title>
        <authorList>
            <person name="Papic B."/>
            <person name="Spicic S."/>
            <person name="Duvnjak S."/>
        </authorList>
    </citation>
    <scope>NUCLEOTIDE SEQUENCE [LARGE SCALE GENOMIC DNA]</scope>
    <source>
        <strain evidence="3 4">CVI_P4</strain>
    </source>
</reference>
<dbReference type="InterPro" id="IPR039569">
    <property type="entry name" value="FAS1-like_DH_region"/>
</dbReference>